<proteinExistence type="predicted"/>
<organism evidence="3 4">
    <name type="scientific">Parasphingorhabdus halotolerans</name>
    <dbReference type="NCBI Taxonomy" id="2725558"/>
    <lineage>
        <taxon>Bacteria</taxon>
        <taxon>Pseudomonadati</taxon>
        <taxon>Pseudomonadota</taxon>
        <taxon>Alphaproteobacteria</taxon>
        <taxon>Sphingomonadales</taxon>
        <taxon>Sphingomonadaceae</taxon>
        <taxon>Parasphingorhabdus</taxon>
    </lineage>
</organism>
<keyword evidence="2" id="KW-1133">Transmembrane helix</keyword>
<dbReference type="Pfam" id="PF04087">
    <property type="entry name" value="DUF389"/>
    <property type="match status" value="1"/>
</dbReference>
<keyword evidence="2" id="KW-0812">Transmembrane</keyword>
<dbReference type="Proteomes" id="UP000501600">
    <property type="component" value="Chromosome"/>
</dbReference>
<name>A0A6H2DNF8_9SPHN</name>
<feature type="region of interest" description="Disordered" evidence="1">
    <location>
        <begin position="1"/>
        <end position="23"/>
    </location>
</feature>
<evidence type="ECO:0000313" key="4">
    <source>
        <dbReference type="Proteomes" id="UP000501600"/>
    </source>
</evidence>
<dbReference type="InterPro" id="IPR005240">
    <property type="entry name" value="DUF389"/>
</dbReference>
<dbReference type="PANTHER" id="PTHR20992">
    <property type="entry name" value="AT15442P-RELATED"/>
    <property type="match status" value="1"/>
</dbReference>
<feature type="transmembrane region" description="Helical" evidence="2">
    <location>
        <begin position="182"/>
        <end position="203"/>
    </location>
</feature>
<protein>
    <submittedName>
        <fullName evidence="3">DUF389 domain-containing protein</fullName>
    </submittedName>
</protein>
<keyword evidence="4" id="KW-1185">Reference proteome</keyword>
<feature type="transmembrane region" description="Helical" evidence="2">
    <location>
        <begin position="63"/>
        <end position="81"/>
    </location>
</feature>
<sequence>MSDNPANAANPKKTDPKKHSGPLSPVTGSIRLFRRWWRVAVRSGVDQQAVIDKIKEDSGFSPHYAFMNCMSAGIAILGLLLSSPAVVIGAMLLSPLMGPIMGAGFALAIGDSAWLKESTKAILIGTVIGILFAALVVTLSPLQTVTTEIAARTRPNLFDLAVALFSALAGAYAMIRGRMGTIVGVAIATALMPPLAVVGFGLATFNMSVFGGALLLFFTNLMTIALTAAGMARLYGFRSTLSERQSQIQIAFMVVMFVALAVPLGFSLQQIAWEANVSRSANGYIKDQFGAQARVSQLDIDFNAQPIKITASVFTPKIIARAEEQSARVLSRTFDRPIAVAIEQYRVETGSDAASAELASIRAQEQAREAEVRVVQLRDNLALIAGVSADEVTIDAAKRRAVVKAKPLPGATMQTYATLEARVSAQAKGWSIQIEPPAIALPDLVIIDGALDGKSNQALALISWAAERTGLPLGINGTPENLAIAESALAEKNIPTTRKTDIAIPSRGVRLKWLTPDETSAP</sequence>
<dbReference type="PANTHER" id="PTHR20992:SF9">
    <property type="entry name" value="AT15442P-RELATED"/>
    <property type="match status" value="1"/>
</dbReference>
<dbReference type="EMBL" id="CP051217">
    <property type="protein sequence ID" value="QJB70202.1"/>
    <property type="molecule type" value="Genomic_DNA"/>
</dbReference>
<dbReference type="RefSeq" id="WP_168820468.1">
    <property type="nucleotide sequence ID" value="NZ_CP051217.1"/>
</dbReference>
<evidence type="ECO:0000256" key="2">
    <source>
        <dbReference type="SAM" id="Phobius"/>
    </source>
</evidence>
<keyword evidence="2" id="KW-0472">Membrane</keyword>
<feature type="transmembrane region" description="Helical" evidence="2">
    <location>
        <begin position="87"/>
        <end position="109"/>
    </location>
</feature>
<reference evidence="3 4" key="1">
    <citation type="submission" date="2020-04" db="EMBL/GenBank/DDBJ databases">
        <title>Genome sequence for Sphingorhabdus sp. strain M1.</title>
        <authorList>
            <person name="Park S.-J."/>
        </authorList>
    </citation>
    <scope>NUCLEOTIDE SEQUENCE [LARGE SCALE GENOMIC DNA]</scope>
    <source>
        <strain evidence="3 4">JK6</strain>
    </source>
</reference>
<dbReference type="KEGG" id="phao:HF685_13650"/>
<evidence type="ECO:0000313" key="3">
    <source>
        <dbReference type="EMBL" id="QJB70202.1"/>
    </source>
</evidence>
<accession>A0A6H2DNF8</accession>
<feature type="transmembrane region" description="Helical" evidence="2">
    <location>
        <begin position="121"/>
        <end position="142"/>
    </location>
</feature>
<gene>
    <name evidence="3" type="ORF">HF685_13650</name>
</gene>
<dbReference type="AlphaFoldDB" id="A0A6H2DNF8"/>
<feature type="transmembrane region" description="Helical" evidence="2">
    <location>
        <begin position="157"/>
        <end position="175"/>
    </location>
</feature>
<evidence type="ECO:0000256" key="1">
    <source>
        <dbReference type="SAM" id="MobiDB-lite"/>
    </source>
</evidence>
<feature type="transmembrane region" description="Helical" evidence="2">
    <location>
        <begin position="209"/>
        <end position="229"/>
    </location>
</feature>
<feature type="transmembrane region" description="Helical" evidence="2">
    <location>
        <begin position="250"/>
        <end position="268"/>
    </location>
</feature>